<comment type="catalytic activity">
    <reaction evidence="1">
        <text>ATP + protein L-histidine = ADP + protein N-phospho-L-histidine.</text>
        <dbReference type="EC" id="2.7.13.3"/>
    </reaction>
</comment>
<dbReference type="CDD" id="cd00082">
    <property type="entry name" value="HisKA"/>
    <property type="match status" value="1"/>
</dbReference>
<dbReference type="PRINTS" id="PR00344">
    <property type="entry name" value="BCTRLSENSOR"/>
</dbReference>
<comment type="caution">
    <text evidence="15">The sequence shown here is derived from an EMBL/GenBank/DDBJ whole genome shotgun (WGS) entry which is preliminary data.</text>
</comment>
<evidence type="ECO:0000256" key="3">
    <source>
        <dbReference type="ARBA" id="ARBA00012438"/>
    </source>
</evidence>
<dbReference type="AlphaFoldDB" id="A0A372JLZ1"/>
<keyword evidence="7 15" id="KW-0418">Kinase</keyword>
<name>A0A372JLZ1_9ACTN</name>
<evidence type="ECO:0000256" key="7">
    <source>
        <dbReference type="ARBA" id="ARBA00022777"/>
    </source>
</evidence>
<evidence type="ECO:0000259" key="13">
    <source>
        <dbReference type="PROSITE" id="PS50109"/>
    </source>
</evidence>
<keyword evidence="16" id="KW-1185">Reference proteome</keyword>
<dbReference type="EC" id="2.7.13.3" evidence="3"/>
<dbReference type="InterPro" id="IPR036890">
    <property type="entry name" value="HATPase_C_sf"/>
</dbReference>
<feature type="domain" description="Histidine kinase" evidence="13">
    <location>
        <begin position="453"/>
        <end position="658"/>
    </location>
</feature>
<feature type="region of interest" description="Disordered" evidence="11">
    <location>
        <begin position="1"/>
        <end position="75"/>
    </location>
</feature>
<evidence type="ECO:0000256" key="11">
    <source>
        <dbReference type="SAM" id="MobiDB-lite"/>
    </source>
</evidence>
<evidence type="ECO:0000313" key="15">
    <source>
        <dbReference type="EMBL" id="RFU40970.1"/>
    </source>
</evidence>
<dbReference type="PROSITE" id="PS50109">
    <property type="entry name" value="HIS_KIN"/>
    <property type="match status" value="1"/>
</dbReference>
<reference evidence="15 16" key="1">
    <citation type="submission" date="2018-08" db="EMBL/GenBank/DDBJ databases">
        <title>Actinomadura jelena sp. nov., a novel Actinomycete isolated from soil in Chad.</title>
        <authorList>
            <person name="Shi L."/>
        </authorList>
    </citation>
    <scope>NUCLEOTIDE SEQUENCE [LARGE SCALE GENOMIC DNA]</scope>
    <source>
        <strain evidence="15 16">NEAU-G17</strain>
    </source>
</reference>
<feature type="transmembrane region" description="Helical" evidence="12">
    <location>
        <begin position="365"/>
        <end position="389"/>
    </location>
</feature>
<dbReference type="Gene3D" id="3.30.565.10">
    <property type="entry name" value="Histidine kinase-like ATPase, C-terminal domain"/>
    <property type="match status" value="1"/>
</dbReference>
<evidence type="ECO:0000259" key="14">
    <source>
        <dbReference type="PROSITE" id="PS50885"/>
    </source>
</evidence>
<dbReference type="PROSITE" id="PS50885">
    <property type="entry name" value="HAMP"/>
    <property type="match status" value="1"/>
</dbReference>
<evidence type="ECO:0000256" key="5">
    <source>
        <dbReference type="ARBA" id="ARBA00022679"/>
    </source>
</evidence>
<dbReference type="GO" id="GO:0000155">
    <property type="term" value="F:phosphorelay sensor kinase activity"/>
    <property type="evidence" value="ECO:0007669"/>
    <property type="project" value="InterPro"/>
</dbReference>
<feature type="transmembrane region" description="Helical" evidence="12">
    <location>
        <begin position="220"/>
        <end position="245"/>
    </location>
</feature>
<dbReference type="Pfam" id="PF02518">
    <property type="entry name" value="HATPase_c"/>
    <property type="match status" value="1"/>
</dbReference>
<comment type="subcellular location">
    <subcellularLocation>
        <location evidence="2">Cell membrane</location>
    </subcellularLocation>
</comment>
<dbReference type="InterPro" id="IPR036097">
    <property type="entry name" value="HisK_dim/P_sf"/>
</dbReference>
<protein>
    <recommendedName>
        <fullName evidence="3">histidine kinase</fullName>
        <ecNumber evidence="3">2.7.13.3</ecNumber>
    </recommendedName>
</protein>
<feature type="domain" description="HAMP" evidence="14">
    <location>
        <begin position="390"/>
        <end position="445"/>
    </location>
</feature>
<dbReference type="SUPFAM" id="SSF55874">
    <property type="entry name" value="ATPase domain of HSP90 chaperone/DNA topoisomerase II/histidine kinase"/>
    <property type="match status" value="1"/>
</dbReference>
<dbReference type="Pfam" id="PF00512">
    <property type="entry name" value="HisKA"/>
    <property type="match status" value="1"/>
</dbReference>
<gene>
    <name evidence="15" type="ORF">DZF91_14325</name>
</gene>
<dbReference type="Pfam" id="PF00672">
    <property type="entry name" value="HAMP"/>
    <property type="match status" value="1"/>
</dbReference>
<dbReference type="InterPro" id="IPR005467">
    <property type="entry name" value="His_kinase_dom"/>
</dbReference>
<dbReference type="Gene3D" id="6.10.340.10">
    <property type="match status" value="1"/>
</dbReference>
<evidence type="ECO:0000256" key="4">
    <source>
        <dbReference type="ARBA" id="ARBA00022553"/>
    </source>
</evidence>
<keyword evidence="6 12" id="KW-0812">Transmembrane</keyword>
<dbReference type="PANTHER" id="PTHR45436">
    <property type="entry name" value="SENSOR HISTIDINE KINASE YKOH"/>
    <property type="match status" value="1"/>
</dbReference>
<evidence type="ECO:0000256" key="12">
    <source>
        <dbReference type="SAM" id="Phobius"/>
    </source>
</evidence>
<keyword evidence="9" id="KW-0902">Two-component regulatory system</keyword>
<sequence length="660" mass="70463">MVPHPHGTAKRDRHLDVAGRARTGGRVGLGSATASSPGTRSARRRVGGRRQGDGVRAAWDPRGGRPRPRGHRSPVFPIKTVDFIGISGSGWDRTAAPRSLPPLPAAGALWPAGRPVAGTVTARPVPATGMFAQVEGLKVAFRTRLRKRIVPVRPARARKVAYGRRNLQRGPSGGFMPHGAATAATFSVGLRAVSCRMALRRGRTRKMSGRWPPGPWSLRTRVTVAATVVVGVLLVAGAIGFYAAVRHTAYGSLHDRGEHAVATLAGTVRAGDPRGPGALHPGDTGFSLLQVLDDRHDVLASSSAVAGRPPIIDLRPVAEHPTVTGTATVSGEQAYIVASRIYTPAGWRILYAGEPLPGFLHTGKYFTVLLALAVPVALAIVALSVWLAVRRALGPVQRMSTELAEVTGSGPGRLRRVTVPETHDEIAQLAASVNVTLHRLEQNVSRQRQFVGDVSHELRSPLTGLRAQLEVALEHPEDEDWPAVARSALNDADRLQRIVTDLLLLAKLDAGVPLEREPVDLGDLARQEGARQRRVPVEVATEPHVIVLGARGPLLRLITNLLDNAARHARTRVRVTVEARGADAVLTVADDGEGIPRADRERVFQRFQRLAEGRKRDHGGSGLGLPISRDIAQAHGGTLVVADSDIGAHLVLTIPQAPLI</sequence>
<dbReference type="InterPro" id="IPR003660">
    <property type="entry name" value="HAMP_dom"/>
</dbReference>
<evidence type="ECO:0000256" key="10">
    <source>
        <dbReference type="ARBA" id="ARBA00023136"/>
    </source>
</evidence>
<evidence type="ECO:0000256" key="8">
    <source>
        <dbReference type="ARBA" id="ARBA00022989"/>
    </source>
</evidence>
<dbReference type="InterPro" id="IPR003661">
    <property type="entry name" value="HisK_dim/P_dom"/>
</dbReference>
<evidence type="ECO:0000256" key="1">
    <source>
        <dbReference type="ARBA" id="ARBA00000085"/>
    </source>
</evidence>
<evidence type="ECO:0000256" key="9">
    <source>
        <dbReference type="ARBA" id="ARBA00023012"/>
    </source>
</evidence>
<dbReference type="SMART" id="SM00387">
    <property type="entry name" value="HATPase_c"/>
    <property type="match status" value="1"/>
</dbReference>
<dbReference type="FunFam" id="1.10.287.130:FF:000001">
    <property type="entry name" value="Two-component sensor histidine kinase"/>
    <property type="match status" value="1"/>
</dbReference>
<keyword evidence="5" id="KW-0808">Transferase</keyword>
<proteinExistence type="predicted"/>
<keyword evidence="4" id="KW-0597">Phosphoprotein</keyword>
<dbReference type="InterPro" id="IPR004358">
    <property type="entry name" value="Sig_transdc_His_kin-like_C"/>
</dbReference>
<feature type="compositionally biased region" description="Basic and acidic residues" evidence="11">
    <location>
        <begin position="9"/>
        <end position="19"/>
    </location>
</feature>
<dbReference type="InterPro" id="IPR050428">
    <property type="entry name" value="TCS_sensor_his_kinase"/>
</dbReference>
<dbReference type="SMART" id="SM00388">
    <property type="entry name" value="HisKA"/>
    <property type="match status" value="1"/>
</dbReference>
<dbReference type="PANTHER" id="PTHR45436:SF5">
    <property type="entry name" value="SENSOR HISTIDINE KINASE TRCS"/>
    <property type="match status" value="1"/>
</dbReference>
<dbReference type="Gene3D" id="1.10.287.130">
    <property type="match status" value="1"/>
</dbReference>
<evidence type="ECO:0000256" key="2">
    <source>
        <dbReference type="ARBA" id="ARBA00004236"/>
    </source>
</evidence>
<dbReference type="GO" id="GO:0005886">
    <property type="term" value="C:plasma membrane"/>
    <property type="evidence" value="ECO:0007669"/>
    <property type="project" value="UniProtKB-SubCell"/>
</dbReference>
<organism evidence="15 16">
    <name type="scientific">Actinomadura logoneensis</name>
    <dbReference type="NCBI Taxonomy" id="2293572"/>
    <lineage>
        <taxon>Bacteria</taxon>
        <taxon>Bacillati</taxon>
        <taxon>Actinomycetota</taxon>
        <taxon>Actinomycetes</taxon>
        <taxon>Streptosporangiales</taxon>
        <taxon>Thermomonosporaceae</taxon>
        <taxon>Actinomadura</taxon>
    </lineage>
</organism>
<keyword evidence="8 12" id="KW-1133">Transmembrane helix</keyword>
<dbReference type="Proteomes" id="UP000261811">
    <property type="component" value="Unassembled WGS sequence"/>
</dbReference>
<evidence type="ECO:0000313" key="16">
    <source>
        <dbReference type="Proteomes" id="UP000261811"/>
    </source>
</evidence>
<dbReference type="InterPro" id="IPR003594">
    <property type="entry name" value="HATPase_dom"/>
</dbReference>
<dbReference type="SUPFAM" id="SSF47384">
    <property type="entry name" value="Homodimeric domain of signal transducing histidine kinase"/>
    <property type="match status" value="1"/>
</dbReference>
<dbReference type="SMART" id="SM00304">
    <property type="entry name" value="HAMP"/>
    <property type="match status" value="1"/>
</dbReference>
<dbReference type="EMBL" id="QURH01000246">
    <property type="protein sequence ID" value="RFU40970.1"/>
    <property type="molecule type" value="Genomic_DNA"/>
</dbReference>
<accession>A0A372JLZ1</accession>
<keyword evidence="10 12" id="KW-0472">Membrane</keyword>
<dbReference type="CDD" id="cd00075">
    <property type="entry name" value="HATPase"/>
    <property type="match status" value="1"/>
</dbReference>
<evidence type="ECO:0000256" key="6">
    <source>
        <dbReference type="ARBA" id="ARBA00022692"/>
    </source>
</evidence>